<evidence type="ECO:0000313" key="3">
    <source>
        <dbReference type="WBParaSite" id="ACRNAN_Path_645.g2412.t2"/>
    </source>
</evidence>
<feature type="transmembrane region" description="Helical" evidence="1">
    <location>
        <begin position="91"/>
        <end position="115"/>
    </location>
</feature>
<keyword evidence="2" id="KW-1185">Reference proteome</keyword>
<keyword evidence="1" id="KW-0472">Membrane</keyword>
<dbReference type="AlphaFoldDB" id="A0A914C9H9"/>
<name>A0A914C9H9_9BILA</name>
<evidence type="ECO:0000313" key="2">
    <source>
        <dbReference type="Proteomes" id="UP000887540"/>
    </source>
</evidence>
<sequence>MKSFTTIDMLISPDIEEVSYQAGYMGYYLSSIDKPDEKTASMTFVFSFKVQSALAMMFIIYWQSRGHIDYLFANITWPSDHDRATLKSIKLTIMIMSFAFLLFTVIYGMLVYLVATEQHKYLLINIEAMDVRK</sequence>
<dbReference type="WBParaSite" id="ACRNAN_Path_645.g2412.t2">
    <property type="protein sequence ID" value="ACRNAN_Path_645.g2412.t2"/>
    <property type="gene ID" value="ACRNAN_Path_645.g2412"/>
</dbReference>
<accession>A0A914C9H9</accession>
<dbReference type="Proteomes" id="UP000887540">
    <property type="component" value="Unplaced"/>
</dbReference>
<proteinExistence type="predicted"/>
<protein>
    <submittedName>
        <fullName evidence="3">Uncharacterized protein</fullName>
    </submittedName>
</protein>
<organism evidence="2 3">
    <name type="scientific">Acrobeloides nanus</name>
    <dbReference type="NCBI Taxonomy" id="290746"/>
    <lineage>
        <taxon>Eukaryota</taxon>
        <taxon>Metazoa</taxon>
        <taxon>Ecdysozoa</taxon>
        <taxon>Nematoda</taxon>
        <taxon>Chromadorea</taxon>
        <taxon>Rhabditida</taxon>
        <taxon>Tylenchina</taxon>
        <taxon>Cephalobomorpha</taxon>
        <taxon>Cephaloboidea</taxon>
        <taxon>Cephalobidae</taxon>
        <taxon>Acrobeloides</taxon>
    </lineage>
</organism>
<feature type="transmembrane region" description="Helical" evidence="1">
    <location>
        <begin position="40"/>
        <end position="62"/>
    </location>
</feature>
<keyword evidence="1" id="KW-1133">Transmembrane helix</keyword>
<keyword evidence="1" id="KW-0812">Transmembrane</keyword>
<evidence type="ECO:0000256" key="1">
    <source>
        <dbReference type="SAM" id="Phobius"/>
    </source>
</evidence>
<reference evidence="3" key="1">
    <citation type="submission" date="2022-11" db="UniProtKB">
        <authorList>
            <consortium name="WormBaseParasite"/>
        </authorList>
    </citation>
    <scope>IDENTIFICATION</scope>
</reference>